<dbReference type="EMBL" id="AKHW03005470">
    <property type="protein sequence ID" value="KYO26536.1"/>
    <property type="molecule type" value="Genomic_DNA"/>
</dbReference>
<dbReference type="AlphaFoldDB" id="A0A151MPR3"/>
<evidence type="ECO:0008006" key="4">
    <source>
        <dbReference type="Google" id="ProtNLM"/>
    </source>
</evidence>
<evidence type="ECO:0000256" key="1">
    <source>
        <dbReference type="SAM" id="SignalP"/>
    </source>
</evidence>
<keyword evidence="3" id="KW-1185">Reference proteome</keyword>
<reference evidence="2 3" key="1">
    <citation type="journal article" date="2012" name="Genome Biol.">
        <title>Sequencing three crocodilian genomes to illuminate the evolution of archosaurs and amniotes.</title>
        <authorList>
            <person name="St John J.A."/>
            <person name="Braun E.L."/>
            <person name="Isberg S.R."/>
            <person name="Miles L.G."/>
            <person name="Chong A.Y."/>
            <person name="Gongora J."/>
            <person name="Dalzell P."/>
            <person name="Moran C."/>
            <person name="Bed'hom B."/>
            <person name="Abzhanov A."/>
            <person name="Burgess S.C."/>
            <person name="Cooksey A.M."/>
            <person name="Castoe T.A."/>
            <person name="Crawford N.G."/>
            <person name="Densmore L.D."/>
            <person name="Drew J.C."/>
            <person name="Edwards S.V."/>
            <person name="Faircloth B.C."/>
            <person name="Fujita M.K."/>
            <person name="Greenwold M.J."/>
            <person name="Hoffmann F.G."/>
            <person name="Howard J.M."/>
            <person name="Iguchi T."/>
            <person name="Janes D.E."/>
            <person name="Khan S.Y."/>
            <person name="Kohno S."/>
            <person name="de Koning A.J."/>
            <person name="Lance S.L."/>
            <person name="McCarthy F.M."/>
            <person name="McCormack J.E."/>
            <person name="Merchant M.E."/>
            <person name="Peterson D.G."/>
            <person name="Pollock D.D."/>
            <person name="Pourmand N."/>
            <person name="Raney B.J."/>
            <person name="Roessler K.A."/>
            <person name="Sanford J.R."/>
            <person name="Sawyer R.H."/>
            <person name="Schmidt C.J."/>
            <person name="Triplett E.W."/>
            <person name="Tuberville T.D."/>
            <person name="Venegas-Anaya M."/>
            <person name="Howard J.T."/>
            <person name="Jarvis E.D."/>
            <person name="Guillette L.J.Jr."/>
            <person name="Glenn T.C."/>
            <person name="Green R.E."/>
            <person name="Ray D.A."/>
        </authorList>
    </citation>
    <scope>NUCLEOTIDE SEQUENCE [LARGE SCALE GENOMIC DNA]</scope>
    <source>
        <strain evidence="2">KSC_2009_1</strain>
    </source>
</reference>
<feature type="chain" id="PRO_5007585376" description="Secreted protein" evidence="1">
    <location>
        <begin position="18"/>
        <end position="98"/>
    </location>
</feature>
<sequence length="98" mass="11063">MTGVLFFSSSLLCRTYAVFMPLEEKGEICHTSYSKTHCSKRNSRGGTQDLFVLVHLFPPVHIHAGVPWQRLRCLATASAGTGQIFYRHSIQLYGSRME</sequence>
<organism evidence="2 3">
    <name type="scientific">Alligator mississippiensis</name>
    <name type="common">American alligator</name>
    <dbReference type="NCBI Taxonomy" id="8496"/>
    <lineage>
        <taxon>Eukaryota</taxon>
        <taxon>Metazoa</taxon>
        <taxon>Chordata</taxon>
        <taxon>Craniata</taxon>
        <taxon>Vertebrata</taxon>
        <taxon>Euteleostomi</taxon>
        <taxon>Archelosauria</taxon>
        <taxon>Archosauria</taxon>
        <taxon>Crocodylia</taxon>
        <taxon>Alligatoridae</taxon>
        <taxon>Alligatorinae</taxon>
        <taxon>Alligator</taxon>
    </lineage>
</organism>
<comment type="caution">
    <text evidence="2">The sequence shown here is derived from an EMBL/GenBank/DDBJ whole genome shotgun (WGS) entry which is preliminary data.</text>
</comment>
<feature type="signal peptide" evidence="1">
    <location>
        <begin position="1"/>
        <end position="17"/>
    </location>
</feature>
<proteinExistence type="predicted"/>
<gene>
    <name evidence="2" type="ORF">Y1Q_0002162</name>
</gene>
<evidence type="ECO:0000313" key="3">
    <source>
        <dbReference type="Proteomes" id="UP000050525"/>
    </source>
</evidence>
<protein>
    <recommendedName>
        <fullName evidence="4">Secreted protein</fullName>
    </recommendedName>
</protein>
<dbReference type="Proteomes" id="UP000050525">
    <property type="component" value="Unassembled WGS sequence"/>
</dbReference>
<name>A0A151MPR3_ALLMI</name>
<evidence type="ECO:0000313" key="2">
    <source>
        <dbReference type="EMBL" id="KYO26536.1"/>
    </source>
</evidence>
<keyword evidence="1" id="KW-0732">Signal</keyword>
<accession>A0A151MPR3</accession>